<organism evidence="2 3">
    <name type="scientific">Oikopleura dioica</name>
    <name type="common">Tunicate</name>
    <dbReference type="NCBI Taxonomy" id="34765"/>
    <lineage>
        <taxon>Eukaryota</taxon>
        <taxon>Metazoa</taxon>
        <taxon>Chordata</taxon>
        <taxon>Tunicata</taxon>
        <taxon>Appendicularia</taxon>
        <taxon>Copelata</taxon>
        <taxon>Oikopleuridae</taxon>
        <taxon>Oikopleura</taxon>
    </lineage>
</organism>
<feature type="region of interest" description="Disordered" evidence="1">
    <location>
        <begin position="68"/>
        <end position="88"/>
    </location>
</feature>
<feature type="region of interest" description="Disordered" evidence="1">
    <location>
        <begin position="127"/>
        <end position="170"/>
    </location>
</feature>
<evidence type="ECO:0000313" key="3">
    <source>
        <dbReference type="Proteomes" id="UP001158576"/>
    </source>
</evidence>
<proteinExistence type="predicted"/>
<keyword evidence="3" id="KW-1185">Reference proteome</keyword>
<name>A0ABN7SPJ9_OIKDI</name>
<accession>A0ABN7SPJ9</accession>
<dbReference type="Proteomes" id="UP001158576">
    <property type="component" value="Chromosome 1"/>
</dbReference>
<gene>
    <name evidence="2" type="ORF">OKIOD_LOCUS9042</name>
</gene>
<protein>
    <submittedName>
        <fullName evidence="2">Oidioi.mRNA.OKI2018_I69.chr1.g277.t1.cds</fullName>
    </submittedName>
</protein>
<dbReference type="EMBL" id="OU015566">
    <property type="protein sequence ID" value="CAG5102389.1"/>
    <property type="molecule type" value="Genomic_DNA"/>
</dbReference>
<feature type="compositionally biased region" description="Low complexity" evidence="1">
    <location>
        <begin position="132"/>
        <end position="164"/>
    </location>
</feature>
<reference evidence="2 3" key="1">
    <citation type="submission" date="2021-04" db="EMBL/GenBank/DDBJ databases">
        <authorList>
            <person name="Bliznina A."/>
        </authorList>
    </citation>
    <scope>NUCLEOTIDE SEQUENCE [LARGE SCALE GENOMIC DNA]</scope>
</reference>
<sequence length="360" mass="38471">MKLSNTLFAVALAQYDYDGFDYLATSTGDVQTTPISIDPNSLSALNFDLSEDLGPESSEILSVLASISGNDAPQGPRGGSLGRSQGFDPRRVPPGFNIYDYVVNGQLDVQAFRAGLLAAIQAQREAELAEETTTTGTTTTTSTTTTTTTSTTSTTTTTTTRSTTTPPPSLSFEDLLSQVDLSNSQAGSLPDAFNFEDDAAAEKAFGNRPNILPEAAEKNFVVQIPQTYCPKCDGVDYASCSASTYEACNNAQSACLVQYRYVNGAPLYWSGCKSEQPCITQQDENFLGGAKIHDKCKSNRFPSRWLNGAECAFCLPAGDPLSNDYFQSGGNVYKTAVISAVLSDPEQYLDPAAGSYLFNL</sequence>
<evidence type="ECO:0000256" key="1">
    <source>
        <dbReference type="SAM" id="MobiDB-lite"/>
    </source>
</evidence>
<evidence type="ECO:0000313" key="2">
    <source>
        <dbReference type="EMBL" id="CAG5102389.1"/>
    </source>
</evidence>